<dbReference type="EC" id="2.3.1.16" evidence="8"/>
<evidence type="ECO:0000313" key="9">
    <source>
        <dbReference type="Proteomes" id="UP001208689"/>
    </source>
</evidence>
<feature type="domain" description="Thiolase N-terminal" evidence="6">
    <location>
        <begin position="73"/>
        <end position="347"/>
    </location>
</feature>
<dbReference type="NCBIfam" id="TIGR01930">
    <property type="entry name" value="AcCoA-C-Actrans"/>
    <property type="match status" value="1"/>
</dbReference>
<keyword evidence="5" id="KW-0472">Membrane</keyword>
<dbReference type="Gene3D" id="3.40.47.10">
    <property type="match status" value="1"/>
</dbReference>
<keyword evidence="3" id="KW-0414">Isoprene biosynthesis</keyword>
<evidence type="ECO:0000259" key="6">
    <source>
        <dbReference type="Pfam" id="PF00108"/>
    </source>
</evidence>
<dbReference type="CDD" id="cd00751">
    <property type="entry name" value="thiolase"/>
    <property type="match status" value="1"/>
</dbReference>
<reference evidence="8" key="1">
    <citation type="submission" date="2022-09" db="EMBL/GenBank/DDBJ databases">
        <title>Actin cytoskeleton and complex cell architecture in an #Asgard archaeon.</title>
        <authorList>
            <person name="Ponce Toledo R.I."/>
            <person name="Schleper C."/>
            <person name="Rodrigues Oliveira T."/>
            <person name="Wollweber F."/>
            <person name="Xu J."/>
            <person name="Rittmann S."/>
            <person name="Klingl A."/>
            <person name="Pilhofer M."/>
        </authorList>
    </citation>
    <scope>NUCLEOTIDE SEQUENCE</scope>
    <source>
        <strain evidence="8">B-35</strain>
    </source>
</reference>
<evidence type="ECO:0000256" key="4">
    <source>
        <dbReference type="ARBA" id="ARBA00023315"/>
    </source>
</evidence>
<dbReference type="InterPro" id="IPR020617">
    <property type="entry name" value="Thiolase_C"/>
</dbReference>
<evidence type="ECO:0000313" key="8">
    <source>
        <dbReference type="EMBL" id="UYP45296.1"/>
    </source>
</evidence>
<name>A0ABY6HP46_9ARCH</name>
<dbReference type="InterPro" id="IPR016039">
    <property type="entry name" value="Thiolase-like"/>
</dbReference>
<protein>
    <submittedName>
        <fullName evidence="8">3-ketoacyl-CoA thiolase</fullName>
        <ecNumber evidence="8">2.3.1.16</ecNumber>
    </submittedName>
</protein>
<dbReference type="EMBL" id="CP104013">
    <property type="protein sequence ID" value="UYP45296.1"/>
    <property type="molecule type" value="Genomic_DNA"/>
</dbReference>
<comment type="similarity">
    <text evidence="1">Belongs to the thiolase-like superfamily. Thiolase family.</text>
</comment>
<dbReference type="Pfam" id="PF00108">
    <property type="entry name" value="Thiolase_N"/>
    <property type="match status" value="1"/>
</dbReference>
<dbReference type="GO" id="GO:0003988">
    <property type="term" value="F:acetyl-CoA C-acyltransferase activity"/>
    <property type="evidence" value="ECO:0007669"/>
    <property type="project" value="UniProtKB-EC"/>
</dbReference>
<dbReference type="InterPro" id="IPR002155">
    <property type="entry name" value="Thiolase"/>
</dbReference>
<dbReference type="PANTHER" id="PTHR18919">
    <property type="entry name" value="ACETYL-COA C-ACYLTRANSFERASE"/>
    <property type="match status" value="1"/>
</dbReference>
<evidence type="ECO:0000259" key="7">
    <source>
        <dbReference type="Pfam" id="PF02803"/>
    </source>
</evidence>
<evidence type="ECO:0000256" key="1">
    <source>
        <dbReference type="ARBA" id="ARBA00010982"/>
    </source>
</evidence>
<feature type="transmembrane region" description="Helical" evidence="5">
    <location>
        <begin position="6"/>
        <end position="29"/>
    </location>
</feature>
<evidence type="ECO:0000256" key="2">
    <source>
        <dbReference type="ARBA" id="ARBA00022679"/>
    </source>
</evidence>
<keyword evidence="2 8" id="KW-0808">Transferase</keyword>
<feature type="domain" description="Thiolase C-terminal" evidence="7">
    <location>
        <begin position="355"/>
        <end position="476"/>
    </location>
</feature>
<dbReference type="PANTHER" id="PTHR18919:SF107">
    <property type="entry name" value="ACETYL-COA ACETYLTRANSFERASE, CYTOSOLIC"/>
    <property type="match status" value="1"/>
</dbReference>
<keyword evidence="9" id="KW-1185">Reference proteome</keyword>
<keyword evidence="5" id="KW-0812">Transmembrane</keyword>
<evidence type="ECO:0000256" key="3">
    <source>
        <dbReference type="ARBA" id="ARBA00023229"/>
    </source>
</evidence>
<sequence length="478" mass="52302">MERIHIYLILTNRVVILGIVLLLEIGFYLSTNFPKLREKLKKTIFKEYSESKYSFFSFFRKIRNKVILMTREVVIVSACRTPIGAFGGSLKKVQTPHLGAAVMTEAIKRAEIDPNILQDVRFGCCLEPVDALNVARVSALLAGIPNTIPAVTINRVCISGMEATMSGVWQIQSGVSDVVLVGGMESMSNVPYVVEEARWGCRLQDKTFKDGLIHGLHAGSHFVKYPNDGAIEWARGKPYIMGLTAEFLAQKFNFTREEQDEVALRSHNEAERANVEGIFDDEMVPITVKDRRKGEIIVSKDEHFQPRLTMEKLAKLRPAFIPKTGTVTAGNASGINDGAAAMVIMAADKAKELGLKPLARFGGFGMGGCEPEHMGLSPVPATKNLLARTGMNLSDFERIEINEAFASQYLACERELGLNREVTNVHGSGIGLGHPVGCTGARIMVTLLYELIHSGNTKGLATLCGGGGVSEAVYLERL</sequence>
<keyword evidence="5" id="KW-1133">Transmembrane helix</keyword>
<dbReference type="SUPFAM" id="SSF53901">
    <property type="entry name" value="Thiolase-like"/>
    <property type="match status" value="2"/>
</dbReference>
<proteinExistence type="inferred from homology"/>
<gene>
    <name evidence="8" type="ORF">NEF87_001581</name>
</gene>
<keyword evidence="4 8" id="KW-0012">Acyltransferase</keyword>
<organism evidence="8 9">
    <name type="scientific">Candidatus Lokiarchaeum ossiferum</name>
    <dbReference type="NCBI Taxonomy" id="2951803"/>
    <lineage>
        <taxon>Archaea</taxon>
        <taxon>Promethearchaeati</taxon>
        <taxon>Promethearchaeota</taxon>
        <taxon>Promethearchaeia</taxon>
        <taxon>Promethearchaeales</taxon>
        <taxon>Promethearchaeaceae</taxon>
        <taxon>Candidatus Lokiarchaeum</taxon>
    </lineage>
</organism>
<dbReference type="InterPro" id="IPR020616">
    <property type="entry name" value="Thiolase_N"/>
</dbReference>
<dbReference type="Proteomes" id="UP001208689">
    <property type="component" value="Chromosome"/>
</dbReference>
<accession>A0ABY6HP46</accession>
<dbReference type="Pfam" id="PF02803">
    <property type="entry name" value="Thiolase_C"/>
    <property type="match status" value="1"/>
</dbReference>
<evidence type="ECO:0000256" key="5">
    <source>
        <dbReference type="SAM" id="Phobius"/>
    </source>
</evidence>